<evidence type="ECO:0008006" key="3">
    <source>
        <dbReference type="Google" id="ProtNLM"/>
    </source>
</evidence>
<organism evidence="1 2">
    <name type="scientific">Burkholderia gladioli</name>
    <name type="common">Pseudomonas marginata</name>
    <name type="synonym">Phytomonas marginata</name>
    <dbReference type="NCBI Taxonomy" id="28095"/>
    <lineage>
        <taxon>Bacteria</taxon>
        <taxon>Pseudomonadati</taxon>
        <taxon>Pseudomonadota</taxon>
        <taxon>Betaproteobacteria</taxon>
        <taxon>Burkholderiales</taxon>
        <taxon>Burkholderiaceae</taxon>
        <taxon>Burkholderia</taxon>
    </lineage>
</organism>
<evidence type="ECO:0000313" key="1">
    <source>
        <dbReference type="EMBL" id="PEH37139.1"/>
    </source>
</evidence>
<sequence length="175" mass="18527">MIGSNAIESFERIFFGAARARLAGDGACQIVPREAPDAGRGVEAVVLTISSLSFRLLLLLHYRDDDATRAHYVGAAAQRSLREAILEVANLCCGAINQALVEHFPDLGMSTPYRLNGASAAHLAELKPDHLAAYDLSLGESVKLGATLCVCANAPIDFVADMLDVDAGAGELELF</sequence>
<reference evidence="2" key="1">
    <citation type="submission" date="2017-09" db="EMBL/GenBank/DDBJ databases">
        <title>FDA dAtabase for Regulatory Grade micrObial Sequences (FDA-ARGOS): Supporting development and validation of Infectious Disease Dx tests.</title>
        <authorList>
            <person name="Minogue T."/>
            <person name="Wolcott M."/>
            <person name="Wasieloski L."/>
            <person name="Aguilar W."/>
            <person name="Moore D."/>
            <person name="Tallon L."/>
            <person name="Sadzewicz L."/>
            <person name="Ott S."/>
            <person name="Zhao X."/>
            <person name="Nagaraj S."/>
            <person name="Vavikolanu K."/>
            <person name="Aluvathingal J."/>
            <person name="Nadendla S."/>
            <person name="Sichtig H."/>
        </authorList>
    </citation>
    <scope>NUCLEOTIDE SEQUENCE [LARGE SCALE GENOMIC DNA]</scope>
    <source>
        <strain evidence="2">FDAARGOS_390</strain>
    </source>
</reference>
<gene>
    <name evidence="1" type="ORF">CRM94_21510</name>
</gene>
<name>A0A2A7S138_BURGA</name>
<dbReference type="RefSeq" id="WP_098153665.1">
    <property type="nucleotide sequence ID" value="NZ_CADEQB010000017.1"/>
</dbReference>
<evidence type="ECO:0000313" key="2">
    <source>
        <dbReference type="Proteomes" id="UP000220629"/>
    </source>
</evidence>
<dbReference type="Proteomes" id="UP000220629">
    <property type="component" value="Unassembled WGS sequence"/>
</dbReference>
<accession>A0A2A7S138</accession>
<dbReference type="EMBL" id="PDDY01000004">
    <property type="protein sequence ID" value="PEH37139.1"/>
    <property type="molecule type" value="Genomic_DNA"/>
</dbReference>
<proteinExistence type="predicted"/>
<dbReference type="AlphaFoldDB" id="A0A2A7S138"/>
<protein>
    <recommendedName>
        <fullName evidence="3">Chemotaxis phosphatase CheX-like domain-containing protein</fullName>
    </recommendedName>
</protein>
<comment type="caution">
    <text evidence="1">The sequence shown here is derived from an EMBL/GenBank/DDBJ whole genome shotgun (WGS) entry which is preliminary data.</text>
</comment>